<keyword evidence="3" id="KW-0238">DNA-binding</keyword>
<evidence type="ECO:0000256" key="4">
    <source>
        <dbReference type="ARBA" id="ARBA00023172"/>
    </source>
</evidence>
<dbReference type="InterPro" id="IPR024473">
    <property type="entry name" value="Transposases_IS4_N"/>
</dbReference>
<feature type="domain" description="Transposase IS4 N-terminal" evidence="7">
    <location>
        <begin position="31"/>
        <end position="124"/>
    </location>
</feature>
<feature type="non-terminal residue" evidence="8">
    <location>
        <position position="1"/>
    </location>
</feature>
<evidence type="ECO:0000256" key="5">
    <source>
        <dbReference type="SAM" id="MobiDB-lite"/>
    </source>
</evidence>
<evidence type="ECO:0000259" key="6">
    <source>
        <dbReference type="Pfam" id="PF01609"/>
    </source>
</evidence>
<evidence type="ECO:0000256" key="2">
    <source>
        <dbReference type="ARBA" id="ARBA00022578"/>
    </source>
</evidence>
<dbReference type="Proteomes" id="UP000677913">
    <property type="component" value="Unassembled WGS sequence"/>
</dbReference>
<dbReference type="InterPro" id="IPR047952">
    <property type="entry name" value="Transpos_IS4"/>
</dbReference>
<dbReference type="InterPro" id="IPR002559">
    <property type="entry name" value="Transposase_11"/>
</dbReference>
<gene>
    <name evidence="8" type="ORF">KGA66_28995</name>
</gene>
<dbReference type="PANTHER" id="PTHR33258">
    <property type="entry name" value="TRANSPOSASE INSL FOR INSERTION SEQUENCE ELEMENT IS186A-RELATED"/>
    <property type="match status" value="1"/>
</dbReference>
<dbReference type="NCBIfam" id="NF033592">
    <property type="entry name" value="transpos_IS4_1"/>
    <property type="match status" value="1"/>
</dbReference>
<reference evidence="8" key="1">
    <citation type="submission" date="2021-04" db="EMBL/GenBank/DDBJ databases">
        <title>Genome based classification of Actinospica acidithermotolerans sp. nov., an actinobacterium isolated from an Indonesian hot spring.</title>
        <authorList>
            <person name="Kusuma A.B."/>
            <person name="Putra K.E."/>
            <person name="Nafisah S."/>
            <person name="Loh J."/>
            <person name="Nouioui I."/>
            <person name="Goodfellow M."/>
        </authorList>
    </citation>
    <scope>NUCLEOTIDE SEQUENCE</scope>
    <source>
        <strain evidence="8">DSM 45618</strain>
    </source>
</reference>
<evidence type="ECO:0000256" key="3">
    <source>
        <dbReference type="ARBA" id="ARBA00023125"/>
    </source>
</evidence>
<evidence type="ECO:0000313" key="9">
    <source>
        <dbReference type="Proteomes" id="UP000677913"/>
    </source>
</evidence>
<organism evidence="8 9">
    <name type="scientific">Actinocrinis puniceicyclus</name>
    <dbReference type="NCBI Taxonomy" id="977794"/>
    <lineage>
        <taxon>Bacteria</taxon>
        <taxon>Bacillati</taxon>
        <taxon>Actinomycetota</taxon>
        <taxon>Actinomycetes</taxon>
        <taxon>Catenulisporales</taxon>
        <taxon>Actinospicaceae</taxon>
        <taxon>Actinocrinis</taxon>
    </lineage>
</organism>
<dbReference type="GO" id="GO:0006313">
    <property type="term" value="P:DNA transposition"/>
    <property type="evidence" value="ECO:0007669"/>
    <property type="project" value="InterPro"/>
</dbReference>
<comment type="similarity">
    <text evidence="1">Belongs to the transposase 11 family.</text>
</comment>
<accession>A0A8J8BFW6</accession>
<keyword evidence="4" id="KW-0233">DNA recombination</keyword>
<dbReference type="EMBL" id="JAGSXH010000313">
    <property type="protein sequence ID" value="MBS2967105.1"/>
    <property type="molecule type" value="Genomic_DNA"/>
</dbReference>
<sequence length="482" mass="52329">LEAERRARLRDAVLAGPAAVSARALDQAQRAGLLARLVAAGDIERALADAGHVDGRRRALPGAVTVNVVLGLALHSGEGYDSVLAKVVPQVRGGTLLPGQVPSASALSQARTRLGAGALRLFFEQQAAGEPAARGPGASAFDLEVTGFDGTCLELPCEPELIEAFGCPTGAKRPQARLVTLVSCGNRRIQAAAIGSYHTSEQELVDRLAGALRPGTVNLADRNFFSMHRFLRFAASGAHLVWRVKNGAASLPARITERLPDGSHLVRLRESDAMRTRRRKDTGDPHATRLPDTIARMIEFEVRVTDERGRTRTGRIRLLTTLLDPEAYPARALAALYAERWQVEITFLRLKTTLRGAGTVLRGHGRELIHQEIWAFLAVYNLLCDLAAQAAALDGIDPDEISFVTVLRLTRAHLGADQPCTHCAHRPEQPRQALTSAIAASPRNRTRRNRTSPRTNAERRNGHTQKARYTITIAESNLPKAD</sequence>
<evidence type="ECO:0000256" key="1">
    <source>
        <dbReference type="ARBA" id="ARBA00010075"/>
    </source>
</evidence>
<proteinExistence type="inferred from homology"/>
<keyword evidence="2" id="KW-0815">Transposition</keyword>
<dbReference type="Pfam" id="PF13006">
    <property type="entry name" value="Nterm_IS4"/>
    <property type="match status" value="1"/>
</dbReference>
<name>A0A8J8BFW6_9ACTN</name>
<dbReference type="RefSeq" id="WP_211472790.1">
    <property type="nucleotide sequence ID" value="NZ_JAGSXH010000313.1"/>
</dbReference>
<dbReference type="GO" id="GO:0003677">
    <property type="term" value="F:DNA binding"/>
    <property type="evidence" value="ECO:0007669"/>
    <property type="project" value="UniProtKB-KW"/>
</dbReference>
<protein>
    <submittedName>
        <fullName evidence="8">IS4 family transposase</fullName>
    </submittedName>
</protein>
<dbReference type="AlphaFoldDB" id="A0A8J8BFW6"/>
<evidence type="ECO:0000259" key="7">
    <source>
        <dbReference type="Pfam" id="PF13006"/>
    </source>
</evidence>
<feature type="domain" description="Transposase IS4-like" evidence="6">
    <location>
        <begin position="148"/>
        <end position="382"/>
    </location>
</feature>
<feature type="region of interest" description="Disordered" evidence="5">
    <location>
        <begin position="423"/>
        <end position="468"/>
    </location>
</feature>
<comment type="caution">
    <text evidence="8">The sequence shown here is derived from an EMBL/GenBank/DDBJ whole genome shotgun (WGS) entry which is preliminary data.</text>
</comment>
<evidence type="ECO:0000313" key="8">
    <source>
        <dbReference type="EMBL" id="MBS2967105.1"/>
    </source>
</evidence>
<dbReference type="GO" id="GO:0004803">
    <property type="term" value="F:transposase activity"/>
    <property type="evidence" value="ECO:0007669"/>
    <property type="project" value="InterPro"/>
</dbReference>
<keyword evidence="9" id="KW-1185">Reference proteome</keyword>
<dbReference type="SUPFAM" id="SSF53098">
    <property type="entry name" value="Ribonuclease H-like"/>
    <property type="match status" value="1"/>
</dbReference>
<dbReference type="InterPro" id="IPR012337">
    <property type="entry name" value="RNaseH-like_sf"/>
</dbReference>
<dbReference type="Pfam" id="PF01609">
    <property type="entry name" value="DDE_Tnp_1"/>
    <property type="match status" value="1"/>
</dbReference>
<dbReference type="PANTHER" id="PTHR33258:SF1">
    <property type="entry name" value="TRANSPOSASE INSL FOR INSERTION SEQUENCE ELEMENT IS186A-RELATED"/>
    <property type="match status" value="1"/>
</dbReference>